<evidence type="ECO:0000256" key="6">
    <source>
        <dbReference type="ARBA" id="ARBA00022824"/>
    </source>
</evidence>
<dbReference type="SUPFAM" id="SSF50978">
    <property type="entry name" value="WD40 repeat-like"/>
    <property type="match status" value="1"/>
</dbReference>
<keyword evidence="7" id="KW-0931">ER-Golgi transport</keyword>
<dbReference type="InterPro" id="IPR045260">
    <property type="entry name" value="Sec12-like"/>
</dbReference>
<evidence type="ECO:0000256" key="7">
    <source>
        <dbReference type="ARBA" id="ARBA00022892"/>
    </source>
</evidence>
<evidence type="ECO:0000256" key="4">
    <source>
        <dbReference type="ARBA" id="ARBA00022692"/>
    </source>
</evidence>
<evidence type="ECO:0000256" key="11">
    <source>
        <dbReference type="PROSITE-ProRule" id="PRU00221"/>
    </source>
</evidence>
<keyword evidence="10" id="KW-0472">Membrane</keyword>
<evidence type="ECO:0000256" key="10">
    <source>
        <dbReference type="ARBA" id="ARBA00023136"/>
    </source>
</evidence>
<keyword evidence="9" id="KW-1133">Transmembrane helix</keyword>
<gene>
    <name evidence="13" type="ORF">SMAX5B_005292</name>
</gene>
<dbReference type="PANTHER" id="PTHR23284:SF0">
    <property type="entry name" value="PROLACTIN REGULATORY ELEMENT-BINDING PROTEIN"/>
    <property type="match status" value="1"/>
</dbReference>
<evidence type="ECO:0000256" key="3">
    <source>
        <dbReference type="ARBA" id="ARBA00022574"/>
    </source>
</evidence>
<evidence type="ECO:0000313" key="14">
    <source>
        <dbReference type="Proteomes" id="UP000246464"/>
    </source>
</evidence>
<organism evidence="13 14">
    <name type="scientific">Scophthalmus maximus</name>
    <name type="common">Turbot</name>
    <name type="synonym">Psetta maxima</name>
    <dbReference type="NCBI Taxonomy" id="52904"/>
    <lineage>
        <taxon>Eukaryota</taxon>
        <taxon>Metazoa</taxon>
        <taxon>Chordata</taxon>
        <taxon>Craniata</taxon>
        <taxon>Vertebrata</taxon>
        <taxon>Euteleostomi</taxon>
        <taxon>Actinopterygii</taxon>
        <taxon>Neopterygii</taxon>
        <taxon>Teleostei</taxon>
        <taxon>Neoteleostei</taxon>
        <taxon>Acanthomorphata</taxon>
        <taxon>Carangaria</taxon>
        <taxon>Pleuronectiformes</taxon>
        <taxon>Pleuronectoidei</taxon>
        <taxon>Scophthalmidae</taxon>
        <taxon>Scophthalmus</taxon>
    </lineage>
</organism>
<evidence type="ECO:0000256" key="2">
    <source>
        <dbReference type="ARBA" id="ARBA00022448"/>
    </source>
</evidence>
<feature type="region of interest" description="Disordered" evidence="12">
    <location>
        <begin position="106"/>
        <end position="143"/>
    </location>
</feature>
<sequence>MGKKRVPDVYRAPFPLYSIKVDPKTGLVITAGGGGASKTGIRNAVHFLDLQLVGEHQYSASLLHCHDTDTRATMNMAVGDGVIAAGQDGTCSLMRFQLCTQTDGSKAAAKEGGNSVLQGSARRRAGKGDKGGQDGAAASGDLSNIKNETTRISVTGLAEVQSDLNPQDPLQKVVRFSPDLSLLLTGGTDGHIRVWEFPSLKKKFDFKAHEGEIEDLDMSPGKKHLVTVGRDFACSVWSGNQLAMSLKWHETLPQMAEKTYRYMACRFRLM</sequence>
<keyword evidence="8" id="KW-0653">Protein transport</keyword>
<dbReference type="Proteomes" id="UP000246464">
    <property type="component" value="Chromosome 16"/>
</dbReference>
<evidence type="ECO:0000256" key="9">
    <source>
        <dbReference type="ARBA" id="ARBA00022989"/>
    </source>
</evidence>
<dbReference type="SMART" id="SM00320">
    <property type="entry name" value="WD40"/>
    <property type="match status" value="2"/>
</dbReference>
<accession>A0A2U9CHL8</accession>
<dbReference type="InterPro" id="IPR015943">
    <property type="entry name" value="WD40/YVTN_repeat-like_dom_sf"/>
</dbReference>
<dbReference type="InterPro" id="IPR036322">
    <property type="entry name" value="WD40_repeat_dom_sf"/>
</dbReference>
<dbReference type="GO" id="GO:0005789">
    <property type="term" value="C:endoplasmic reticulum membrane"/>
    <property type="evidence" value="ECO:0007669"/>
    <property type="project" value="UniProtKB-SubCell"/>
</dbReference>
<keyword evidence="2" id="KW-0813">Transport</keyword>
<comment type="subcellular location">
    <subcellularLocation>
        <location evidence="1">Endoplasmic reticulum membrane</location>
        <topology evidence="1">Single-pass membrane protein</topology>
    </subcellularLocation>
</comment>
<evidence type="ECO:0000256" key="12">
    <source>
        <dbReference type="SAM" id="MobiDB-lite"/>
    </source>
</evidence>
<feature type="repeat" description="WD" evidence="11">
    <location>
        <begin position="206"/>
        <end position="238"/>
    </location>
</feature>
<dbReference type="GO" id="GO:0005085">
    <property type="term" value="F:guanyl-nucleotide exchange factor activity"/>
    <property type="evidence" value="ECO:0007669"/>
    <property type="project" value="InterPro"/>
</dbReference>
<dbReference type="PROSITE" id="PS50082">
    <property type="entry name" value="WD_REPEATS_2"/>
    <property type="match status" value="2"/>
</dbReference>
<dbReference type="EMBL" id="CP026258">
    <property type="protein sequence ID" value="AWP15723.1"/>
    <property type="molecule type" value="Genomic_DNA"/>
</dbReference>
<dbReference type="AlphaFoldDB" id="A0A2U9CHL8"/>
<feature type="repeat" description="WD" evidence="11">
    <location>
        <begin position="174"/>
        <end position="196"/>
    </location>
</feature>
<evidence type="ECO:0000256" key="8">
    <source>
        <dbReference type="ARBA" id="ARBA00022927"/>
    </source>
</evidence>
<keyword evidence="14" id="KW-1185">Reference proteome</keyword>
<evidence type="ECO:0000256" key="5">
    <source>
        <dbReference type="ARBA" id="ARBA00022737"/>
    </source>
</evidence>
<dbReference type="PROSITE" id="PS50294">
    <property type="entry name" value="WD_REPEATS_REGION"/>
    <property type="match status" value="1"/>
</dbReference>
<keyword evidence="3 11" id="KW-0853">WD repeat</keyword>
<evidence type="ECO:0000313" key="13">
    <source>
        <dbReference type="EMBL" id="AWP15723.1"/>
    </source>
</evidence>
<keyword evidence="6" id="KW-0256">Endoplasmic reticulum</keyword>
<keyword evidence="5" id="KW-0677">Repeat</keyword>
<protein>
    <submittedName>
        <fullName evidence="13">Putative prolactin regulatory element-binding protein isoform 3</fullName>
    </submittedName>
</protein>
<reference evidence="13 14" key="1">
    <citation type="submission" date="2017-12" db="EMBL/GenBank/DDBJ databases">
        <title>Integrating genomic resources of turbot (Scophthalmus maximus) in depth evaluation of genetic and physical mapping variation across individuals.</title>
        <authorList>
            <person name="Martinez P."/>
        </authorList>
    </citation>
    <scope>NUCLEOTIDE SEQUENCE [LARGE SCALE GENOMIC DNA]</scope>
</reference>
<dbReference type="Pfam" id="PF00400">
    <property type="entry name" value="WD40"/>
    <property type="match status" value="2"/>
</dbReference>
<keyword evidence="4" id="KW-0812">Transmembrane</keyword>
<evidence type="ECO:0000256" key="1">
    <source>
        <dbReference type="ARBA" id="ARBA00004389"/>
    </source>
</evidence>
<name>A0A2U9CHL8_SCOMX</name>
<dbReference type="InterPro" id="IPR001680">
    <property type="entry name" value="WD40_rpt"/>
</dbReference>
<dbReference type="Gene3D" id="2.130.10.10">
    <property type="entry name" value="YVTN repeat-like/Quinoprotein amine dehydrogenase"/>
    <property type="match status" value="1"/>
</dbReference>
<proteinExistence type="predicted"/>
<dbReference type="GO" id="GO:0015031">
    <property type="term" value="P:protein transport"/>
    <property type="evidence" value="ECO:0007669"/>
    <property type="project" value="UniProtKB-KW"/>
</dbReference>
<dbReference type="GO" id="GO:0006888">
    <property type="term" value="P:endoplasmic reticulum to Golgi vesicle-mediated transport"/>
    <property type="evidence" value="ECO:0007669"/>
    <property type="project" value="TreeGrafter"/>
</dbReference>
<dbReference type="GO" id="GO:0003400">
    <property type="term" value="P:regulation of COPII vesicle coating"/>
    <property type="evidence" value="ECO:0007669"/>
    <property type="project" value="TreeGrafter"/>
</dbReference>
<dbReference type="PANTHER" id="PTHR23284">
    <property type="entry name" value="PROLACTIN REGULATORY ELEMENT BINDING PROTEIN"/>
    <property type="match status" value="1"/>
</dbReference>